<evidence type="ECO:0000313" key="2">
    <source>
        <dbReference type="EMBL" id="CAD7702090.1"/>
    </source>
</evidence>
<comment type="caution">
    <text evidence="2">The sequence shown here is derived from an EMBL/GenBank/DDBJ whole genome shotgun (WGS) entry which is preliminary data.</text>
</comment>
<proteinExistence type="predicted"/>
<gene>
    <name evidence="2" type="ORF">OSTQU699_LOCUS7447</name>
</gene>
<evidence type="ECO:0000313" key="3">
    <source>
        <dbReference type="Proteomes" id="UP000708148"/>
    </source>
</evidence>
<feature type="compositionally biased region" description="Low complexity" evidence="1">
    <location>
        <begin position="64"/>
        <end position="98"/>
    </location>
</feature>
<sequence length="98" mass="9352">YSQQDASAGSSGKASGRGSFVGTKTATVTGWDSSAAGSGALSKNDKSASIGGADSLAVGDKTKATTNTNANAAGNNADANSGSNAWGSNSKNGEMSGD</sequence>
<dbReference type="Proteomes" id="UP000708148">
    <property type="component" value="Unassembled WGS sequence"/>
</dbReference>
<name>A0A8S1J2Y0_9CHLO</name>
<accession>A0A8S1J2Y0</accession>
<protein>
    <submittedName>
        <fullName evidence="2">Uncharacterized protein</fullName>
    </submittedName>
</protein>
<organism evidence="2 3">
    <name type="scientific">Ostreobium quekettii</name>
    <dbReference type="NCBI Taxonomy" id="121088"/>
    <lineage>
        <taxon>Eukaryota</taxon>
        <taxon>Viridiplantae</taxon>
        <taxon>Chlorophyta</taxon>
        <taxon>core chlorophytes</taxon>
        <taxon>Ulvophyceae</taxon>
        <taxon>TCBD clade</taxon>
        <taxon>Bryopsidales</taxon>
        <taxon>Ostreobineae</taxon>
        <taxon>Ostreobiaceae</taxon>
        <taxon>Ostreobium</taxon>
    </lineage>
</organism>
<dbReference type="AlphaFoldDB" id="A0A8S1J2Y0"/>
<feature type="compositionally biased region" description="Polar residues" evidence="1">
    <location>
        <begin position="22"/>
        <end position="36"/>
    </location>
</feature>
<dbReference type="EMBL" id="CAJHUC010001707">
    <property type="protein sequence ID" value="CAD7702090.1"/>
    <property type="molecule type" value="Genomic_DNA"/>
</dbReference>
<feature type="compositionally biased region" description="Low complexity" evidence="1">
    <location>
        <begin position="1"/>
        <end position="18"/>
    </location>
</feature>
<feature type="non-terminal residue" evidence="2">
    <location>
        <position position="1"/>
    </location>
</feature>
<evidence type="ECO:0000256" key="1">
    <source>
        <dbReference type="SAM" id="MobiDB-lite"/>
    </source>
</evidence>
<reference evidence="2" key="1">
    <citation type="submission" date="2020-12" db="EMBL/GenBank/DDBJ databases">
        <authorList>
            <person name="Iha C."/>
        </authorList>
    </citation>
    <scope>NUCLEOTIDE SEQUENCE</scope>
</reference>
<keyword evidence="3" id="KW-1185">Reference proteome</keyword>
<feature type="region of interest" description="Disordered" evidence="1">
    <location>
        <begin position="1"/>
        <end position="98"/>
    </location>
</feature>